<dbReference type="Proteomes" id="UP000557193">
    <property type="component" value="Unassembled WGS sequence"/>
</dbReference>
<accession>A0A7X0BT69</accession>
<dbReference type="Pfam" id="PF13692">
    <property type="entry name" value="Glyco_trans_1_4"/>
    <property type="match status" value="1"/>
</dbReference>
<sequence>MRLLIVSDAWLPQVNGVVTCIQALVRELHALGHQVKVLGPQDFRHVPCPSYGEIALAWDLWRVAPMLREFRPDAVHIATEGPLGWAAQHYLKRRGLAFSTAIHTRFPEYVTTRWPWLPLDWGYGYLRRFHAASQAVMVSTPSLRDELASQGIGRLALWHKGVDNQLFRAESKHAADKPVFLYVGRLAAEKNLPAFLDLQLPGEKWVVGDGPQRESLQQAYPQVRFLGYQRGAELARCYASANVLVFPSRTDTLGLVMLEALACGTPVAAFPVRGPLDVLQQGITGWMSESLQEACLQALQLDRAACAAAAQEFSWRHSAQAFLRQQPLLDGELVDDTSWQAVDA</sequence>
<dbReference type="AlphaFoldDB" id="A0A7X0BT69"/>
<dbReference type="PANTHER" id="PTHR45947:SF3">
    <property type="entry name" value="SULFOQUINOVOSYL TRANSFERASE SQD2"/>
    <property type="match status" value="1"/>
</dbReference>
<evidence type="ECO:0000259" key="1">
    <source>
        <dbReference type="Pfam" id="PF13439"/>
    </source>
</evidence>
<dbReference type="GO" id="GO:0016757">
    <property type="term" value="F:glycosyltransferase activity"/>
    <property type="evidence" value="ECO:0007669"/>
    <property type="project" value="UniProtKB-ARBA"/>
</dbReference>
<keyword evidence="3" id="KW-1185">Reference proteome</keyword>
<evidence type="ECO:0000313" key="3">
    <source>
        <dbReference type="Proteomes" id="UP000557193"/>
    </source>
</evidence>
<dbReference type="CDD" id="cd03814">
    <property type="entry name" value="GT4-like"/>
    <property type="match status" value="1"/>
</dbReference>
<dbReference type="InterPro" id="IPR050194">
    <property type="entry name" value="Glycosyltransferase_grp1"/>
</dbReference>
<gene>
    <name evidence="2" type="ORF">HNP49_002004</name>
</gene>
<dbReference type="PANTHER" id="PTHR45947">
    <property type="entry name" value="SULFOQUINOVOSYL TRANSFERASE SQD2"/>
    <property type="match status" value="1"/>
</dbReference>
<feature type="domain" description="Glycosyltransferase subfamily 4-like N-terminal" evidence="1">
    <location>
        <begin position="14"/>
        <end position="164"/>
    </location>
</feature>
<dbReference type="InterPro" id="IPR028098">
    <property type="entry name" value="Glyco_trans_4-like_N"/>
</dbReference>
<protein>
    <submittedName>
        <fullName evidence="2">Glycosyltransferase involved in cell wall biosynthesis</fullName>
    </submittedName>
</protein>
<evidence type="ECO:0000313" key="2">
    <source>
        <dbReference type="EMBL" id="MBB6341836.1"/>
    </source>
</evidence>
<reference evidence="2 3" key="1">
    <citation type="submission" date="2020-08" db="EMBL/GenBank/DDBJ databases">
        <title>Functional genomics of gut bacteria from endangered species of beetles.</title>
        <authorList>
            <person name="Carlos-Shanley C."/>
        </authorList>
    </citation>
    <scope>NUCLEOTIDE SEQUENCE [LARGE SCALE GENOMIC DNA]</scope>
    <source>
        <strain evidence="2 3">S00202</strain>
    </source>
</reference>
<comment type="caution">
    <text evidence="2">The sequence shown here is derived from an EMBL/GenBank/DDBJ whole genome shotgun (WGS) entry which is preliminary data.</text>
</comment>
<dbReference type="EMBL" id="JACHLL010000003">
    <property type="protein sequence ID" value="MBB6341836.1"/>
    <property type="molecule type" value="Genomic_DNA"/>
</dbReference>
<dbReference type="Gene3D" id="3.40.50.2000">
    <property type="entry name" value="Glycogen Phosphorylase B"/>
    <property type="match status" value="2"/>
</dbReference>
<dbReference type="RefSeq" id="WP_184682884.1">
    <property type="nucleotide sequence ID" value="NZ_JACHLL010000003.1"/>
</dbReference>
<organism evidence="2 3">
    <name type="scientific">Pseudomonas fluvialis</name>
    <dbReference type="NCBI Taxonomy" id="1793966"/>
    <lineage>
        <taxon>Bacteria</taxon>
        <taxon>Pseudomonadati</taxon>
        <taxon>Pseudomonadota</taxon>
        <taxon>Gammaproteobacteria</taxon>
        <taxon>Pseudomonadales</taxon>
        <taxon>Pseudomonadaceae</taxon>
        <taxon>Pseudomonas</taxon>
    </lineage>
</organism>
<proteinExistence type="predicted"/>
<keyword evidence="2" id="KW-0808">Transferase</keyword>
<dbReference type="Pfam" id="PF13439">
    <property type="entry name" value="Glyco_transf_4"/>
    <property type="match status" value="1"/>
</dbReference>
<dbReference type="SUPFAM" id="SSF53756">
    <property type="entry name" value="UDP-Glycosyltransferase/glycogen phosphorylase"/>
    <property type="match status" value="1"/>
</dbReference>
<name>A0A7X0BT69_9PSED</name>